<gene>
    <name evidence="1" type="ORF">Aple_009810</name>
</gene>
<name>A0A5M3XBS0_9ACTN</name>
<sequence length="92" mass="10095">MKPPEGLWDGLAELVGAEDYAVLRVEHEGMIHGANGLTDCSARTVAVRTNMDPAAQVKTLAHELAHVRLRSTTAGMTQDAWKGWLDHLFTTR</sequence>
<proteinExistence type="predicted"/>
<comment type="caution">
    <text evidence="1">The sequence shown here is derived from an EMBL/GenBank/DDBJ whole genome shotgun (WGS) entry which is preliminary data.</text>
</comment>
<evidence type="ECO:0000313" key="2">
    <source>
        <dbReference type="Proteomes" id="UP000377595"/>
    </source>
</evidence>
<dbReference type="AlphaFoldDB" id="A0A5M3XBS0"/>
<organism evidence="1 2">
    <name type="scientific">Acrocarpospora pleiomorpha</name>
    <dbReference type="NCBI Taxonomy" id="90975"/>
    <lineage>
        <taxon>Bacteria</taxon>
        <taxon>Bacillati</taxon>
        <taxon>Actinomycetota</taxon>
        <taxon>Actinomycetes</taxon>
        <taxon>Streptosporangiales</taxon>
        <taxon>Streptosporangiaceae</taxon>
        <taxon>Acrocarpospora</taxon>
    </lineage>
</organism>
<keyword evidence="2" id="KW-1185">Reference proteome</keyword>
<protein>
    <recommendedName>
        <fullName evidence="3">IrrE N-terminal-like domain-containing protein</fullName>
    </recommendedName>
</protein>
<dbReference type="RefSeq" id="WP_218038113.1">
    <property type="nucleotide sequence ID" value="NZ_BAAAHM010000017.1"/>
</dbReference>
<dbReference type="EMBL" id="BLAF01000006">
    <property type="protein sequence ID" value="GES18086.1"/>
    <property type="molecule type" value="Genomic_DNA"/>
</dbReference>
<reference evidence="1 2" key="1">
    <citation type="submission" date="2019-10" db="EMBL/GenBank/DDBJ databases">
        <title>Whole genome shotgun sequence of Acrocarpospora pleiomorpha NBRC 16267.</title>
        <authorList>
            <person name="Ichikawa N."/>
            <person name="Kimura A."/>
            <person name="Kitahashi Y."/>
            <person name="Komaki H."/>
            <person name="Oguchi A."/>
        </authorList>
    </citation>
    <scope>NUCLEOTIDE SEQUENCE [LARGE SCALE GENOMIC DNA]</scope>
    <source>
        <strain evidence="1 2">NBRC 16267</strain>
    </source>
</reference>
<evidence type="ECO:0008006" key="3">
    <source>
        <dbReference type="Google" id="ProtNLM"/>
    </source>
</evidence>
<dbReference type="Gene3D" id="1.10.10.2910">
    <property type="match status" value="1"/>
</dbReference>
<evidence type="ECO:0000313" key="1">
    <source>
        <dbReference type="EMBL" id="GES18086.1"/>
    </source>
</evidence>
<accession>A0A5M3XBS0</accession>
<dbReference type="Proteomes" id="UP000377595">
    <property type="component" value="Unassembled WGS sequence"/>
</dbReference>